<sequence length="401" mass="42041">MGASACSSPGVSSLAAVALDAELARRLDAANLEGRLALQAARRGRLQAAVLQEVLQPPELARAICIAVGFRAARDLSAASRAHGDGVRSALPALYLEMPPQFYVCGGCSSGVELALVERFDLTSGLWTTMPPMPTARRWCGAAALRGMVYVVGGHLEGEVSDAVERYNVSAGMWEVMPALPTAREACAVAVSGGQLYVLGGSRNEEALLASERFDPDELGFSDGPGWEKLSDMPAARDACCVATVDGRIFVLGGRDDTGFLASGDVLQVSQESWSPLPPMSTARLGSSAVAFGTNQIFVFGGHGESGQALASVERFDASLYIWEQIVPLPTARLGCLALCGSVAATSGYICIFGGHDGTGAITAAERFEVDDKSSLTDFRWTTLPPLRTPRYACGGASVAW</sequence>
<reference evidence="3" key="1">
    <citation type="submission" date="2021-02" db="EMBL/GenBank/DDBJ databases">
        <authorList>
            <person name="Dougan E. K."/>
            <person name="Rhodes N."/>
            <person name="Thang M."/>
            <person name="Chan C."/>
        </authorList>
    </citation>
    <scope>NUCLEOTIDE SEQUENCE</scope>
</reference>
<dbReference type="Gene3D" id="2.120.10.80">
    <property type="entry name" value="Kelch-type beta propeller"/>
    <property type="match status" value="2"/>
</dbReference>
<keyword evidence="2" id="KW-0677">Repeat</keyword>
<dbReference type="OMA" id="VERNDMQ"/>
<dbReference type="Pfam" id="PF01344">
    <property type="entry name" value="Kelch_1"/>
    <property type="match status" value="1"/>
</dbReference>
<evidence type="ECO:0000313" key="3">
    <source>
        <dbReference type="EMBL" id="CAE8636577.1"/>
    </source>
</evidence>
<dbReference type="InterPro" id="IPR051746">
    <property type="entry name" value="Kelch_domain_containing_8"/>
</dbReference>
<name>A0A813HG34_POLGL</name>
<dbReference type="OrthoDB" id="45365at2759"/>
<comment type="caution">
    <text evidence="3">The sequence shown here is derived from an EMBL/GenBank/DDBJ whole genome shotgun (WGS) entry which is preliminary data.</text>
</comment>
<dbReference type="SUPFAM" id="SSF117281">
    <property type="entry name" value="Kelch motif"/>
    <property type="match status" value="2"/>
</dbReference>
<dbReference type="EMBL" id="CAJNNV010031516">
    <property type="protein sequence ID" value="CAE8636577.1"/>
    <property type="molecule type" value="Genomic_DNA"/>
</dbReference>
<gene>
    <name evidence="3" type="ORF">PGLA1383_LOCUS52004</name>
</gene>
<dbReference type="InterPro" id="IPR006652">
    <property type="entry name" value="Kelch_1"/>
</dbReference>
<evidence type="ECO:0000256" key="2">
    <source>
        <dbReference type="ARBA" id="ARBA00022737"/>
    </source>
</evidence>
<keyword evidence="1" id="KW-0880">Kelch repeat</keyword>
<accession>A0A813HG34</accession>
<protein>
    <submittedName>
        <fullName evidence="3">Uncharacterized protein</fullName>
    </submittedName>
</protein>
<dbReference type="Proteomes" id="UP000654075">
    <property type="component" value="Unassembled WGS sequence"/>
</dbReference>
<keyword evidence="4" id="KW-1185">Reference proteome</keyword>
<proteinExistence type="predicted"/>
<evidence type="ECO:0000256" key="1">
    <source>
        <dbReference type="ARBA" id="ARBA00022441"/>
    </source>
</evidence>
<dbReference type="PANTHER" id="PTHR46260:SF3">
    <property type="entry name" value="RING-TYPE DOMAIN-CONTAINING PROTEIN"/>
    <property type="match status" value="1"/>
</dbReference>
<dbReference type="AlphaFoldDB" id="A0A813HG34"/>
<dbReference type="PANTHER" id="PTHR46260">
    <property type="entry name" value="RING-TYPE DOMAIN-CONTAINING PROTEIN"/>
    <property type="match status" value="1"/>
</dbReference>
<evidence type="ECO:0000313" key="4">
    <source>
        <dbReference type="Proteomes" id="UP000654075"/>
    </source>
</evidence>
<dbReference type="SMART" id="SM00612">
    <property type="entry name" value="Kelch"/>
    <property type="match status" value="6"/>
</dbReference>
<organism evidence="3 4">
    <name type="scientific">Polarella glacialis</name>
    <name type="common">Dinoflagellate</name>
    <dbReference type="NCBI Taxonomy" id="89957"/>
    <lineage>
        <taxon>Eukaryota</taxon>
        <taxon>Sar</taxon>
        <taxon>Alveolata</taxon>
        <taxon>Dinophyceae</taxon>
        <taxon>Suessiales</taxon>
        <taxon>Suessiaceae</taxon>
        <taxon>Polarella</taxon>
    </lineage>
</organism>
<dbReference type="InterPro" id="IPR015915">
    <property type="entry name" value="Kelch-typ_b-propeller"/>
</dbReference>
<dbReference type="Pfam" id="PF24681">
    <property type="entry name" value="Kelch_KLHDC2_KLHL20_DRC7"/>
    <property type="match status" value="1"/>
</dbReference>